<protein>
    <submittedName>
        <fullName evidence="2">Alpha/beta hydrolase</fullName>
    </submittedName>
</protein>
<dbReference type="InterPro" id="IPR029058">
    <property type="entry name" value="AB_hydrolase_fold"/>
</dbReference>
<dbReference type="Pfam" id="PF12697">
    <property type="entry name" value="Abhydrolase_6"/>
    <property type="match status" value="1"/>
</dbReference>
<proteinExistence type="predicted"/>
<evidence type="ECO:0000259" key="1">
    <source>
        <dbReference type="Pfam" id="PF12697"/>
    </source>
</evidence>
<comment type="caution">
    <text evidence="2">The sequence shown here is derived from an EMBL/GenBank/DDBJ whole genome shotgun (WGS) entry which is preliminary data.</text>
</comment>
<dbReference type="PANTHER" id="PTHR43194:SF2">
    <property type="entry name" value="PEROXISOMAL MEMBRANE PROTEIN LPX1"/>
    <property type="match status" value="1"/>
</dbReference>
<reference evidence="2 3" key="1">
    <citation type="submission" date="2018-05" db="EMBL/GenBank/DDBJ databases">
        <title>Evolution of GPA BGCs.</title>
        <authorList>
            <person name="Waglechner N."/>
            <person name="Wright G.D."/>
        </authorList>
    </citation>
    <scope>NUCLEOTIDE SEQUENCE [LARGE SCALE GENOMIC DNA]</scope>
    <source>
        <strain evidence="2 3">A82846</strain>
    </source>
</reference>
<accession>A0A428Z580</accession>
<evidence type="ECO:0000313" key="2">
    <source>
        <dbReference type="EMBL" id="RSM81986.1"/>
    </source>
</evidence>
<dbReference type="Gene3D" id="3.40.50.1820">
    <property type="entry name" value="alpha/beta hydrolase"/>
    <property type="match status" value="1"/>
</dbReference>
<dbReference type="AlphaFoldDB" id="A0A428Z580"/>
<dbReference type="PANTHER" id="PTHR43194">
    <property type="entry name" value="HYDROLASE ALPHA/BETA FOLD FAMILY"/>
    <property type="match status" value="1"/>
</dbReference>
<gene>
    <name evidence="2" type="ORF">DMH04_26975</name>
</gene>
<organism evidence="2 3">
    <name type="scientific">Kibdelosporangium aridum</name>
    <dbReference type="NCBI Taxonomy" id="2030"/>
    <lineage>
        <taxon>Bacteria</taxon>
        <taxon>Bacillati</taxon>
        <taxon>Actinomycetota</taxon>
        <taxon>Actinomycetes</taxon>
        <taxon>Pseudonocardiales</taxon>
        <taxon>Pseudonocardiaceae</taxon>
        <taxon>Kibdelosporangium</taxon>
    </lineage>
</organism>
<dbReference type="SUPFAM" id="SSF53474">
    <property type="entry name" value="alpha/beta-Hydrolases"/>
    <property type="match status" value="1"/>
</dbReference>
<keyword evidence="2" id="KW-0378">Hydrolase</keyword>
<dbReference type="InterPro" id="IPR050228">
    <property type="entry name" value="Carboxylesterase_BioH"/>
</dbReference>
<dbReference type="OrthoDB" id="3249793at2"/>
<dbReference type="InterPro" id="IPR000073">
    <property type="entry name" value="AB_hydrolase_1"/>
</dbReference>
<dbReference type="Proteomes" id="UP000287547">
    <property type="component" value="Unassembled WGS sequence"/>
</dbReference>
<dbReference type="PRINTS" id="PR00111">
    <property type="entry name" value="ABHYDROLASE"/>
</dbReference>
<feature type="domain" description="AB hydrolase-1" evidence="1">
    <location>
        <begin position="23"/>
        <end position="246"/>
    </location>
</feature>
<name>A0A428Z580_KIBAR</name>
<dbReference type="GO" id="GO:0016787">
    <property type="term" value="F:hydrolase activity"/>
    <property type="evidence" value="ECO:0007669"/>
    <property type="project" value="UniProtKB-KW"/>
</dbReference>
<sequence>MNNTVHIGQNDILLTDQGAGHPVLLLHGGAGPASVSGFAERLASDETRVLVPTHPGFGGTPRHESLTTIRAIADVYIGLLDDLDLREVTVIGNSIGGWIAAEMAVARSPRIAGVILVDAVGIQVPGHPIADFFSLTLPQVAELSYHDPARFAVDQAALPAAAKQEMAGNRATLSVYAGDPAMADPTLRARLAGITVPALVVWGDSDRIATPDYGRAYAKAIPTAKFLLLTKTGHLPQLENPDELEKAIHDFLRR</sequence>
<dbReference type="EMBL" id="QHKI01000024">
    <property type="protein sequence ID" value="RSM81986.1"/>
    <property type="molecule type" value="Genomic_DNA"/>
</dbReference>
<evidence type="ECO:0000313" key="3">
    <source>
        <dbReference type="Proteomes" id="UP000287547"/>
    </source>
</evidence>
<dbReference type="RefSeq" id="WP_037272598.1">
    <property type="nucleotide sequence ID" value="NZ_QHKI01000024.1"/>
</dbReference>